<keyword evidence="3" id="KW-1185">Reference proteome</keyword>
<reference evidence="2 3" key="2">
    <citation type="journal article" date="2016" name="Sci. Rep.">
        <title>The genome of Rhizobiales bacteria in predatory ants reveals urease gene functions but no genes for nitrogen fixation.</title>
        <authorList>
            <person name="Neuvonen M.M."/>
            <person name="Tamarit D."/>
            <person name="Naslund K."/>
            <person name="Liebig J."/>
            <person name="Feldhaar H."/>
            <person name="Moran N.A."/>
            <person name="Guy L."/>
            <person name="Andersson S.G."/>
        </authorList>
    </citation>
    <scope>NUCLEOTIDE SEQUENCE [LARGE SCALE GENOMIC DNA]</scope>
    <source>
        <strain evidence="2 3">Hsal</strain>
    </source>
</reference>
<feature type="chain" id="PRO_5012211410" description="Lipoprotein" evidence="1">
    <location>
        <begin position="23"/>
        <end position="122"/>
    </location>
</feature>
<reference evidence="2 3" key="1">
    <citation type="journal article" date="2010" name="Science">
        <title>Genomic comparison of the ants Camponotus floridanus and Harpegnathos saltator.</title>
        <authorList>
            <person name="Bonasio R."/>
            <person name="Zhang G."/>
            <person name="Ye C."/>
            <person name="Mutti N.S."/>
            <person name="Fang X."/>
            <person name="Qin N."/>
            <person name="Donahue G."/>
            <person name="Yang P."/>
            <person name="Li Q."/>
            <person name="Li C."/>
            <person name="Zhang P."/>
            <person name="Huang Z."/>
            <person name="Berger S.L."/>
            <person name="Reinberg D."/>
            <person name="Wang J."/>
            <person name="Liebig J."/>
        </authorList>
    </citation>
    <scope>NUCLEOTIDE SEQUENCE [LARGE SCALE GENOMIC DNA]</scope>
    <source>
        <strain evidence="2 3">Hsal</strain>
    </source>
</reference>
<dbReference type="AlphaFoldDB" id="A0A1U9JUT0"/>
<dbReference type="EMBL" id="CP017315">
    <property type="protein sequence ID" value="AQS41608.1"/>
    <property type="molecule type" value="Genomic_DNA"/>
</dbReference>
<dbReference type="STRING" id="1902579.BHV28_09120"/>
<evidence type="ECO:0000313" key="2">
    <source>
        <dbReference type="EMBL" id="AQS41608.1"/>
    </source>
</evidence>
<gene>
    <name evidence="2" type="ORF">BHV28_09120</name>
</gene>
<dbReference type="PROSITE" id="PS51257">
    <property type="entry name" value="PROKAR_LIPOPROTEIN"/>
    <property type="match status" value="1"/>
</dbReference>
<feature type="signal peptide" evidence="1">
    <location>
        <begin position="1"/>
        <end position="22"/>
    </location>
</feature>
<proteinExistence type="predicted"/>
<accession>A0A1U9JUT0</accession>
<evidence type="ECO:0000256" key="1">
    <source>
        <dbReference type="SAM" id="SignalP"/>
    </source>
</evidence>
<sequence length="122" mass="12709">MMSARFSHIASFAVAGMALVVAGCETTGGAGRAGRTAVSSRHVDSDMAQACIIAAANRYYLPVRVISAVDSRKQADSSTQVMMKVDLRSAVCTINASGSVRSVVDTTPKSADQVAAEKRAQK</sequence>
<keyword evidence="1" id="KW-0732">Signal</keyword>
<protein>
    <recommendedName>
        <fullName evidence="4">Lipoprotein</fullName>
    </recommendedName>
</protein>
<dbReference type="KEGG" id="thd:BHV28_09120"/>
<name>A0A1U9JUT0_9HYPH</name>
<dbReference type="Proteomes" id="UP000188912">
    <property type="component" value="Chromosome"/>
</dbReference>
<evidence type="ECO:0008006" key="4">
    <source>
        <dbReference type="Google" id="ProtNLM"/>
    </source>
</evidence>
<evidence type="ECO:0000313" key="3">
    <source>
        <dbReference type="Proteomes" id="UP000188912"/>
    </source>
</evidence>
<organism evidence="2 3">
    <name type="scientific">Candidatus Tokpelaia hoelldobleri</name>
    <dbReference type="NCBI Taxonomy" id="1902579"/>
    <lineage>
        <taxon>Bacteria</taxon>
        <taxon>Pseudomonadati</taxon>
        <taxon>Pseudomonadota</taxon>
        <taxon>Alphaproteobacteria</taxon>
        <taxon>Hyphomicrobiales</taxon>
        <taxon>Candidatus Tokpelaia</taxon>
    </lineage>
</organism>